<sequence>MGAPTDSALDLDEQISQLMQCKPLSEQQLISKELGVFARELLCVRCKTFLRFTCISIMRQGIKYVSQRLNTFACVHTLAFCSGVLDSLAVELKASKDFSKLYAGIAILWLHISLNQPSVIYCFFFFFDFFPLINER</sequence>
<dbReference type="EMBL" id="CM017612">
    <property type="protein sequence ID" value="TYI36887.1"/>
    <property type="molecule type" value="Genomic_DNA"/>
</dbReference>
<gene>
    <name evidence="2" type="ORF">ES332_A03G172900v1</name>
</gene>
<dbReference type="Proteomes" id="UP000322667">
    <property type="component" value="Chromosome A03"/>
</dbReference>
<protein>
    <submittedName>
        <fullName evidence="2">Uncharacterized protein</fullName>
    </submittedName>
</protein>
<feature type="transmembrane region" description="Helical" evidence="1">
    <location>
        <begin position="69"/>
        <end position="89"/>
    </location>
</feature>
<evidence type="ECO:0000313" key="3">
    <source>
        <dbReference type="Proteomes" id="UP000322667"/>
    </source>
</evidence>
<feature type="transmembrane region" description="Helical" evidence="1">
    <location>
        <begin position="101"/>
        <end position="127"/>
    </location>
</feature>
<keyword evidence="1" id="KW-0812">Transmembrane</keyword>
<proteinExistence type="predicted"/>
<evidence type="ECO:0000313" key="2">
    <source>
        <dbReference type="EMBL" id="TYI36887.1"/>
    </source>
</evidence>
<reference evidence="2 3" key="1">
    <citation type="submission" date="2019-07" db="EMBL/GenBank/DDBJ databases">
        <title>WGS assembly of Gossypium tomentosum.</title>
        <authorList>
            <person name="Chen Z.J."/>
            <person name="Sreedasyam A."/>
            <person name="Ando A."/>
            <person name="Song Q."/>
            <person name="De L."/>
            <person name="Hulse-Kemp A."/>
            <person name="Ding M."/>
            <person name="Ye W."/>
            <person name="Kirkbride R."/>
            <person name="Jenkins J."/>
            <person name="Plott C."/>
            <person name="Lovell J."/>
            <person name="Lin Y.-M."/>
            <person name="Vaughn R."/>
            <person name="Liu B."/>
            <person name="Li W."/>
            <person name="Simpson S."/>
            <person name="Scheffler B."/>
            <person name="Saski C."/>
            <person name="Grover C."/>
            <person name="Hu G."/>
            <person name="Conover J."/>
            <person name="Carlson J."/>
            <person name="Shu S."/>
            <person name="Boston L."/>
            <person name="Williams M."/>
            <person name="Peterson D."/>
            <person name="Mcgee K."/>
            <person name="Jones D."/>
            <person name="Wendel J."/>
            <person name="Stelly D."/>
            <person name="Grimwood J."/>
            <person name="Schmutz J."/>
        </authorList>
    </citation>
    <scope>NUCLEOTIDE SEQUENCE [LARGE SCALE GENOMIC DNA]</scope>
    <source>
        <strain evidence="2">7179.01</strain>
    </source>
</reference>
<keyword evidence="1" id="KW-1133">Transmembrane helix</keyword>
<keyword evidence="3" id="KW-1185">Reference proteome</keyword>
<keyword evidence="1" id="KW-0472">Membrane</keyword>
<accession>A0A5D2R7M0</accession>
<organism evidence="2 3">
    <name type="scientific">Gossypium tomentosum</name>
    <name type="common">Hawaiian cotton</name>
    <name type="synonym">Gossypium sandvicense</name>
    <dbReference type="NCBI Taxonomy" id="34277"/>
    <lineage>
        <taxon>Eukaryota</taxon>
        <taxon>Viridiplantae</taxon>
        <taxon>Streptophyta</taxon>
        <taxon>Embryophyta</taxon>
        <taxon>Tracheophyta</taxon>
        <taxon>Spermatophyta</taxon>
        <taxon>Magnoliopsida</taxon>
        <taxon>eudicotyledons</taxon>
        <taxon>Gunneridae</taxon>
        <taxon>Pentapetalae</taxon>
        <taxon>rosids</taxon>
        <taxon>malvids</taxon>
        <taxon>Malvales</taxon>
        <taxon>Malvaceae</taxon>
        <taxon>Malvoideae</taxon>
        <taxon>Gossypium</taxon>
    </lineage>
</organism>
<evidence type="ECO:0000256" key="1">
    <source>
        <dbReference type="SAM" id="Phobius"/>
    </source>
</evidence>
<dbReference type="AlphaFoldDB" id="A0A5D2R7M0"/>
<name>A0A5D2R7M0_GOSTO</name>